<gene>
    <name evidence="2" type="ORF">OE88DRAFT_1650815</name>
</gene>
<dbReference type="AlphaFoldDB" id="A0A5C3NIV2"/>
<dbReference type="Proteomes" id="UP000305948">
    <property type="component" value="Unassembled WGS sequence"/>
</dbReference>
<name>A0A5C3NIV2_9AGAM</name>
<proteinExistence type="predicted"/>
<sequence length="729" mass="80693">MSSALLCRAARTRVSCSYRLHGCCARAYTAASAPLLPETSNDAGADQLDLVAGPSSVSLDVYEETSAAKPQKKARKPKGSSGKTKKPKETKKKAEPVEVVPLTRSSRTVLDSDEDEMRLSGMVLPQQAPPTLDDLESFRPKTKIDPDYAKYPLVYNKLTDSLNRAFSKLQLVDLAEMCNLNVAKFTKPEIIETILERQWKLPTLAEVEKRKRDRSEVVARSFLLDAPQLFHILGKNGANLLQISVEFNVHVSVTSNPLALRVEGLLGSMRGVSERIKALLKGIVTESVELPSGEDVPREQLQGLSREANVFITNDGIKKGKVHIHAKNLDGLRAAKRLIIRNDFSGRASHPRPLLCSLTHRPQELGGSTPQFPRSYAMYPSISLQPLPTGVSSTGVFRIRQVGSWLSPDASDDPGDPGSSIAWRDRLWDVHGNPKDMKSSLLERTTRQIAPNEGSTKTITARIGHVLLAPNTPDRSVSLTPPVQGQLPIIRLLEWVAKSHPKTTFMPSVPPSVMSGKTKRGPLKHRLVYRNTRDRDAPSSEASAVLIFEAIIPDPVVVLPSPSASREGDMGAISKEGILPESARIRYGTESSVDLLLPDKRYDLRLSATDLLDTAEDAWPTLLKQYSSELRAYQGNGWEWEVQPEAPIHFRYKDSEFVLESNTNFFESREVGMNNAKTNVLIESVLDLEGKRKTTDCKVQFVAPQSNEDWEDFFAVCDSFTDGNRLADY</sequence>
<feature type="compositionally biased region" description="Basic residues" evidence="1">
    <location>
        <begin position="70"/>
        <end position="91"/>
    </location>
</feature>
<evidence type="ECO:0008006" key="4">
    <source>
        <dbReference type="Google" id="ProtNLM"/>
    </source>
</evidence>
<feature type="region of interest" description="Disordered" evidence="1">
    <location>
        <begin position="63"/>
        <end position="97"/>
    </location>
</feature>
<dbReference type="STRING" id="5364.A0A5C3NIV2"/>
<dbReference type="EMBL" id="ML213503">
    <property type="protein sequence ID" value="TFK57190.1"/>
    <property type="molecule type" value="Genomic_DNA"/>
</dbReference>
<accession>A0A5C3NIV2</accession>
<dbReference type="OrthoDB" id="3362817at2759"/>
<evidence type="ECO:0000313" key="2">
    <source>
        <dbReference type="EMBL" id="TFK57190.1"/>
    </source>
</evidence>
<evidence type="ECO:0000256" key="1">
    <source>
        <dbReference type="SAM" id="MobiDB-lite"/>
    </source>
</evidence>
<protein>
    <recommendedName>
        <fullName evidence="4">Mitochondrial inner-membrane-bound regulator-domain-containing protein</fullName>
    </recommendedName>
</protein>
<keyword evidence="3" id="KW-1185">Reference proteome</keyword>
<organism evidence="2 3">
    <name type="scientific">Heliocybe sulcata</name>
    <dbReference type="NCBI Taxonomy" id="5364"/>
    <lineage>
        <taxon>Eukaryota</taxon>
        <taxon>Fungi</taxon>
        <taxon>Dikarya</taxon>
        <taxon>Basidiomycota</taxon>
        <taxon>Agaricomycotina</taxon>
        <taxon>Agaricomycetes</taxon>
        <taxon>Gloeophyllales</taxon>
        <taxon>Gloeophyllaceae</taxon>
        <taxon>Heliocybe</taxon>
    </lineage>
</organism>
<evidence type="ECO:0000313" key="3">
    <source>
        <dbReference type="Proteomes" id="UP000305948"/>
    </source>
</evidence>
<reference evidence="2 3" key="1">
    <citation type="journal article" date="2019" name="Nat. Ecol. Evol.">
        <title>Megaphylogeny resolves global patterns of mushroom evolution.</title>
        <authorList>
            <person name="Varga T."/>
            <person name="Krizsan K."/>
            <person name="Foldi C."/>
            <person name="Dima B."/>
            <person name="Sanchez-Garcia M."/>
            <person name="Sanchez-Ramirez S."/>
            <person name="Szollosi G.J."/>
            <person name="Szarkandi J.G."/>
            <person name="Papp V."/>
            <person name="Albert L."/>
            <person name="Andreopoulos W."/>
            <person name="Angelini C."/>
            <person name="Antonin V."/>
            <person name="Barry K.W."/>
            <person name="Bougher N.L."/>
            <person name="Buchanan P."/>
            <person name="Buyck B."/>
            <person name="Bense V."/>
            <person name="Catcheside P."/>
            <person name="Chovatia M."/>
            <person name="Cooper J."/>
            <person name="Damon W."/>
            <person name="Desjardin D."/>
            <person name="Finy P."/>
            <person name="Geml J."/>
            <person name="Haridas S."/>
            <person name="Hughes K."/>
            <person name="Justo A."/>
            <person name="Karasinski D."/>
            <person name="Kautmanova I."/>
            <person name="Kiss B."/>
            <person name="Kocsube S."/>
            <person name="Kotiranta H."/>
            <person name="LaButti K.M."/>
            <person name="Lechner B.E."/>
            <person name="Liimatainen K."/>
            <person name="Lipzen A."/>
            <person name="Lukacs Z."/>
            <person name="Mihaltcheva S."/>
            <person name="Morgado L.N."/>
            <person name="Niskanen T."/>
            <person name="Noordeloos M.E."/>
            <person name="Ohm R.A."/>
            <person name="Ortiz-Santana B."/>
            <person name="Ovrebo C."/>
            <person name="Racz N."/>
            <person name="Riley R."/>
            <person name="Savchenko A."/>
            <person name="Shiryaev A."/>
            <person name="Soop K."/>
            <person name="Spirin V."/>
            <person name="Szebenyi C."/>
            <person name="Tomsovsky M."/>
            <person name="Tulloss R.E."/>
            <person name="Uehling J."/>
            <person name="Grigoriev I.V."/>
            <person name="Vagvolgyi C."/>
            <person name="Papp T."/>
            <person name="Martin F.M."/>
            <person name="Miettinen O."/>
            <person name="Hibbett D.S."/>
            <person name="Nagy L.G."/>
        </authorList>
    </citation>
    <scope>NUCLEOTIDE SEQUENCE [LARGE SCALE GENOMIC DNA]</scope>
    <source>
        <strain evidence="2 3">OMC1185</strain>
    </source>
</reference>